<dbReference type="AlphaFoldDB" id="B7GRZ8"/>
<dbReference type="InterPro" id="IPR010982">
    <property type="entry name" value="Lambda_DNA-bd_dom_sf"/>
</dbReference>
<dbReference type="Pfam" id="PF13443">
    <property type="entry name" value="HTH_26"/>
    <property type="match status" value="1"/>
</dbReference>
<protein>
    <recommendedName>
        <fullName evidence="1">HTH cro/C1-type domain-containing protein</fullName>
    </recommendedName>
</protein>
<dbReference type="Proteomes" id="UP000001360">
    <property type="component" value="Chromosome"/>
</dbReference>
<dbReference type="SUPFAM" id="SSF47413">
    <property type="entry name" value="lambda repressor-like DNA-binding domains"/>
    <property type="match status" value="1"/>
</dbReference>
<dbReference type="InterPro" id="IPR001387">
    <property type="entry name" value="Cro/C1-type_HTH"/>
</dbReference>
<dbReference type="KEGG" id="bln:Blon_1497"/>
<proteinExistence type="predicted"/>
<accession>B7GRZ8</accession>
<dbReference type="RefSeq" id="WP_012577817.1">
    <property type="nucleotide sequence ID" value="NC_011593.1"/>
</dbReference>
<sequence length="97" mass="10714">MRYVKDMQTKTKLSKTSVGLIQAVRAEAARRGVSTPELANRVGRNKKFFYDRFNFRKAFSTDDLNDIAVALGITMADIISSARLAAGMKSPDLEVTA</sequence>
<evidence type="ECO:0000259" key="1">
    <source>
        <dbReference type="Pfam" id="PF13443"/>
    </source>
</evidence>
<evidence type="ECO:0000313" key="3">
    <source>
        <dbReference type="Proteomes" id="UP000001360"/>
    </source>
</evidence>
<evidence type="ECO:0000313" key="2">
    <source>
        <dbReference type="EMBL" id="ACJ52578.1"/>
    </source>
</evidence>
<dbReference type="Gene3D" id="1.10.260.40">
    <property type="entry name" value="lambda repressor-like DNA-binding domains"/>
    <property type="match status" value="1"/>
</dbReference>
<feature type="domain" description="HTH cro/C1-type" evidence="1">
    <location>
        <begin position="28"/>
        <end position="80"/>
    </location>
</feature>
<name>B7GRZ8_BIFLS</name>
<dbReference type="EMBL" id="CP001095">
    <property type="protein sequence ID" value="ACJ52578.1"/>
    <property type="molecule type" value="Genomic_DNA"/>
</dbReference>
<dbReference type="GO" id="GO:0003677">
    <property type="term" value="F:DNA binding"/>
    <property type="evidence" value="ECO:0007669"/>
    <property type="project" value="InterPro"/>
</dbReference>
<gene>
    <name evidence="2" type="ordered locus">Blon_1497</name>
</gene>
<organism evidence="2 3">
    <name type="scientific">Bifidobacterium longum subsp. infantis (strain ATCC 15697 / DSM 20088 / JCM 1222 / NCTC 11817 / S12)</name>
    <dbReference type="NCBI Taxonomy" id="391904"/>
    <lineage>
        <taxon>Bacteria</taxon>
        <taxon>Bacillati</taxon>
        <taxon>Actinomycetota</taxon>
        <taxon>Actinomycetes</taxon>
        <taxon>Bifidobacteriales</taxon>
        <taxon>Bifidobacteriaceae</taxon>
        <taxon>Bifidobacterium</taxon>
    </lineage>
</organism>
<reference evidence="2 3" key="1">
    <citation type="journal article" date="2008" name="Proc. Natl. Acad. Sci. U.S.A.">
        <title>The genome sequence of Bifidobacterium longum subsp. infantis reveals adaptations for milk utilization within the infant microbiome.</title>
        <authorList>
            <person name="Sela D.A."/>
            <person name="Chapman J."/>
            <person name="Adeuya A."/>
            <person name="Kim J.H."/>
            <person name="Chen F."/>
            <person name="Whitehead T.R."/>
            <person name="Lapidus A."/>
            <person name="Rokhsar D.S."/>
            <person name="Lebrilla C.B."/>
            <person name="German J.B."/>
            <person name="Price N.P."/>
            <person name="Richardson P.M."/>
            <person name="Mills D.A."/>
        </authorList>
    </citation>
    <scope>NUCLEOTIDE SEQUENCE [LARGE SCALE GENOMIC DNA]</scope>
    <source>
        <strain evidence="3">ATCC 15697 / DSM 20088 / JCM 1222 / NCTC 11817 / S12 [JGI]</strain>
    </source>
</reference>